<evidence type="ECO:0000313" key="2">
    <source>
        <dbReference type="EMBL" id="MBB3984789.1"/>
    </source>
</evidence>
<keyword evidence="2" id="KW-0328">Glycosyltransferase</keyword>
<keyword evidence="3" id="KW-1185">Reference proteome</keyword>
<sequence length="401" mass="42691">MSSRALSLQAYLATTRGTGASDLPPLPPRPPGQLVWAWASGAERGRALSRLCARLMAQNPDISVILSGDTSAHSEMPHVPAPTERLSDCAAYAKHFKPDLVLWAGGALRPALLSSFRQENAHLMALDLGPEGPLAPAAARWLPDPAPATLALFHSLYTTGEPAARRIRRMGVDAARVHATAPLMDSDMPLPCPAGLHEDVSGQLSGRPVWLAARLRGLEARDVLAAHRQAVRLNHRLLLVIVPSSEDEAQRIIRAAAASQMRVCHWDMGESLDENTQVLLTEGPEELGLWYRVAPVAFLGGSLLTGTGGEDPYEAATLGTAILYGPNVGKHLDSYTRLVDAGAARIVRDADSLAAAVLHIVAPDQAAQMAHAGWDLISSGAELVDRVIAEVLDTLDTKDTA</sequence>
<comment type="subcellular location">
    <subcellularLocation>
        <location evidence="1">Cell membrane</location>
    </subcellularLocation>
</comment>
<comment type="pathway">
    <text evidence="1">Bacterial outer membrane biogenesis; LPS core biosynthesis.</text>
</comment>
<dbReference type="PANTHER" id="PTHR42755:SF1">
    <property type="entry name" value="3-DEOXY-D-MANNO-OCTULOSONIC ACID TRANSFERASE, MITOCHONDRIAL-RELATED"/>
    <property type="match status" value="1"/>
</dbReference>
<keyword evidence="1" id="KW-0448">Lipopolysaccharide biosynthesis</keyword>
<dbReference type="GO" id="GO:0009244">
    <property type="term" value="P:lipopolysaccharide core region biosynthetic process"/>
    <property type="evidence" value="ECO:0007669"/>
    <property type="project" value="UniProtKB-UniRule"/>
</dbReference>
<dbReference type="UniPathway" id="UPA00958"/>
<protein>
    <recommendedName>
        <fullName evidence="1">3-deoxy-D-manno-octulosonic acid transferase</fullName>
        <shortName evidence="1">Kdo transferase</shortName>
        <ecNumber evidence="1">2.4.99.12</ecNumber>
    </recommendedName>
    <alternativeName>
        <fullName evidence="1">Lipid IV(A) 3-deoxy-D-manno-octulosonic acid transferase</fullName>
    </alternativeName>
</protein>
<keyword evidence="1" id="KW-0472">Membrane</keyword>
<keyword evidence="1 2" id="KW-0808">Transferase</keyword>
<dbReference type="RefSeq" id="WP_246429264.1">
    <property type="nucleotide sequence ID" value="NZ_BAABBZ010000014.1"/>
</dbReference>
<evidence type="ECO:0000256" key="1">
    <source>
        <dbReference type="RuleBase" id="RU365103"/>
    </source>
</evidence>
<accession>A0A7W6DLJ2</accession>
<organism evidence="2 3">
    <name type="scientific">Sagittula marina</name>
    <dbReference type="NCBI Taxonomy" id="943940"/>
    <lineage>
        <taxon>Bacteria</taxon>
        <taxon>Pseudomonadati</taxon>
        <taxon>Pseudomonadota</taxon>
        <taxon>Alphaproteobacteria</taxon>
        <taxon>Rhodobacterales</taxon>
        <taxon>Roseobacteraceae</taxon>
        <taxon>Sagittula</taxon>
    </lineage>
</organism>
<comment type="function">
    <text evidence="1">Involved in lipopolysaccharide (LPS) biosynthesis. Catalyzes the transfer of 3-deoxy-D-manno-octulosonate (Kdo) residue(s) from CMP-Kdo to lipid IV(A), the tetraacyldisaccharide-1,4'-bisphosphate precursor of lipid A.</text>
</comment>
<dbReference type="InterPro" id="IPR039901">
    <property type="entry name" value="Kdotransferase"/>
</dbReference>
<name>A0A7W6DLJ2_9RHOB</name>
<comment type="similarity">
    <text evidence="1">Belongs to the glycosyltransferase group 1 family.</text>
</comment>
<comment type="catalytic activity">
    <reaction evidence="1">
        <text>lipid IVA (E. coli) + CMP-3-deoxy-beta-D-manno-octulosonate = alpha-Kdo-(2-&gt;6)-lipid IVA (E. coli) + CMP + H(+)</text>
        <dbReference type="Rhea" id="RHEA:28066"/>
        <dbReference type="ChEBI" id="CHEBI:15378"/>
        <dbReference type="ChEBI" id="CHEBI:58603"/>
        <dbReference type="ChEBI" id="CHEBI:60364"/>
        <dbReference type="ChEBI" id="CHEBI:60377"/>
        <dbReference type="ChEBI" id="CHEBI:85987"/>
        <dbReference type="EC" id="2.4.99.12"/>
    </reaction>
</comment>
<dbReference type="Gene3D" id="3.40.50.2000">
    <property type="entry name" value="Glycogen Phosphorylase B"/>
    <property type="match status" value="1"/>
</dbReference>
<comment type="caution">
    <text evidence="2">The sequence shown here is derived from an EMBL/GenBank/DDBJ whole genome shotgun (WGS) entry which is preliminary data.</text>
</comment>
<dbReference type="GO" id="GO:0043842">
    <property type="term" value="F:Kdo transferase activity"/>
    <property type="evidence" value="ECO:0007669"/>
    <property type="project" value="UniProtKB-EC"/>
</dbReference>
<evidence type="ECO:0000313" key="3">
    <source>
        <dbReference type="Proteomes" id="UP000541426"/>
    </source>
</evidence>
<dbReference type="GO" id="GO:0009245">
    <property type="term" value="P:lipid A biosynthetic process"/>
    <property type="evidence" value="ECO:0007669"/>
    <property type="project" value="TreeGrafter"/>
</dbReference>
<keyword evidence="1" id="KW-1003">Cell membrane</keyword>
<dbReference type="EC" id="2.4.99.12" evidence="1"/>
<dbReference type="EMBL" id="JACIEJ010000002">
    <property type="protein sequence ID" value="MBB3984789.1"/>
    <property type="molecule type" value="Genomic_DNA"/>
</dbReference>
<dbReference type="SUPFAM" id="SSF53756">
    <property type="entry name" value="UDP-Glycosyltransferase/glycogen phosphorylase"/>
    <property type="match status" value="1"/>
</dbReference>
<dbReference type="AlphaFoldDB" id="A0A7W6DLJ2"/>
<dbReference type="GO" id="GO:0005886">
    <property type="term" value="C:plasma membrane"/>
    <property type="evidence" value="ECO:0007669"/>
    <property type="project" value="UniProtKB-SubCell"/>
</dbReference>
<gene>
    <name evidence="2" type="ORF">GGQ68_001105</name>
</gene>
<dbReference type="Proteomes" id="UP000541426">
    <property type="component" value="Unassembled WGS sequence"/>
</dbReference>
<proteinExistence type="inferred from homology"/>
<dbReference type="PANTHER" id="PTHR42755">
    <property type="entry name" value="3-DEOXY-MANNO-OCTULOSONATE CYTIDYLYLTRANSFERASE"/>
    <property type="match status" value="1"/>
</dbReference>
<reference evidence="2 3" key="1">
    <citation type="submission" date="2020-08" db="EMBL/GenBank/DDBJ databases">
        <title>Genomic Encyclopedia of Type Strains, Phase IV (KMG-IV): sequencing the most valuable type-strain genomes for metagenomic binning, comparative biology and taxonomic classification.</title>
        <authorList>
            <person name="Goeker M."/>
        </authorList>
    </citation>
    <scope>NUCLEOTIDE SEQUENCE [LARGE SCALE GENOMIC DNA]</scope>
    <source>
        <strain evidence="2 3">DSM 102235</strain>
    </source>
</reference>